<name>A0A370HJD6_9HYPH</name>
<gene>
    <name evidence="2" type="ORF">DES45_105216</name>
</gene>
<dbReference type="Proteomes" id="UP000254925">
    <property type="component" value="Unassembled WGS sequence"/>
</dbReference>
<proteinExistence type="predicted"/>
<keyword evidence="1" id="KW-1133">Transmembrane helix</keyword>
<keyword evidence="3" id="KW-1185">Reference proteome</keyword>
<reference evidence="2 3" key="1">
    <citation type="submission" date="2018-07" db="EMBL/GenBank/DDBJ databases">
        <title>Genomic Encyclopedia of Type Strains, Phase IV (KMG-IV): sequencing the most valuable type-strain genomes for metagenomic binning, comparative biology and taxonomic classification.</title>
        <authorList>
            <person name="Goeker M."/>
        </authorList>
    </citation>
    <scope>NUCLEOTIDE SEQUENCE [LARGE SCALE GENOMIC DNA]</scope>
    <source>
        <strain evidence="2 3">DSM 14364</strain>
    </source>
</reference>
<keyword evidence="1" id="KW-0472">Membrane</keyword>
<organism evidence="2 3">
    <name type="scientific">Microvirga subterranea</name>
    <dbReference type="NCBI Taxonomy" id="186651"/>
    <lineage>
        <taxon>Bacteria</taxon>
        <taxon>Pseudomonadati</taxon>
        <taxon>Pseudomonadota</taxon>
        <taxon>Alphaproteobacteria</taxon>
        <taxon>Hyphomicrobiales</taxon>
        <taxon>Methylobacteriaceae</taxon>
        <taxon>Microvirga</taxon>
    </lineage>
</organism>
<dbReference type="RefSeq" id="WP_170151503.1">
    <property type="nucleotide sequence ID" value="NZ_QQBB01000005.1"/>
</dbReference>
<evidence type="ECO:0000313" key="3">
    <source>
        <dbReference type="Proteomes" id="UP000254925"/>
    </source>
</evidence>
<dbReference type="AlphaFoldDB" id="A0A370HJD6"/>
<feature type="transmembrane region" description="Helical" evidence="1">
    <location>
        <begin position="6"/>
        <end position="29"/>
    </location>
</feature>
<protein>
    <submittedName>
        <fullName evidence="2">Uncharacterized protein</fullName>
    </submittedName>
</protein>
<comment type="caution">
    <text evidence="2">The sequence shown here is derived from an EMBL/GenBank/DDBJ whole genome shotgun (WGS) entry which is preliminary data.</text>
</comment>
<evidence type="ECO:0000256" key="1">
    <source>
        <dbReference type="SAM" id="Phobius"/>
    </source>
</evidence>
<sequence length="49" mass="5287">MNELSIVILFVGVFVASLVVFLGAVDFLYPITDGGTKGFSLGRDAKRRP</sequence>
<accession>A0A370HJD6</accession>
<keyword evidence="1" id="KW-0812">Transmembrane</keyword>
<dbReference type="EMBL" id="QQBB01000005">
    <property type="protein sequence ID" value="RDI58693.1"/>
    <property type="molecule type" value="Genomic_DNA"/>
</dbReference>
<evidence type="ECO:0000313" key="2">
    <source>
        <dbReference type="EMBL" id="RDI58693.1"/>
    </source>
</evidence>